<evidence type="ECO:0000256" key="8">
    <source>
        <dbReference type="ARBA" id="ARBA00023195"/>
    </source>
</evidence>
<evidence type="ECO:0000256" key="6">
    <source>
        <dbReference type="ARBA" id="ARBA00023125"/>
    </source>
</evidence>
<dbReference type="Gene3D" id="3.30.160.60">
    <property type="entry name" value="Classic Zinc Finger"/>
    <property type="match status" value="1"/>
</dbReference>
<keyword evidence="8" id="KW-1179">Viral genome integration</keyword>
<dbReference type="InterPro" id="IPR050090">
    <property type="entry name" value="Tyrosine_recombinase_XerCD"/>
</dbReference>
<evidence type="ECO:0000256" key="4">
    <source>
        <dbReference type="ARBA" id="ARBA00022801"/>
    </source>
</evidence>
<name>A0A8S5PQ48_9CAUD</name>
<dbReference type="PANTHER" id="PTHR30349:SF64">
    <property type="entry name" value="PROPHAGE INTEGRASE INTD-RELATED"/>
    <property type="match status" value="1"/>
</dbReference>
<protein>
    <recommendedName>
        <fullName evidence="2">Integrase</fullName>
    </recommendedName>
</protein>
<comment type="similarity">
    <text evidence="1">Belongs to the 'phage' integrase family.</text>
</comment>
<dbReference type="InterPro" id="IPR011010">
    <property type="entry name" value="DNA_brk_join_enz"/>
</dbReference>
<keyword evidence="7" id="KW-0233">DNA recombination</keyword>
<keyword evidence="5" id="KW-0229">DNA integration</keyword>
<dbReference type="GO" id="GO:0003677">
    <property type="term" value="F:DNA binding"/>
    <property type="evidence" value="ECO:0007669"/>
    <property type="project" value="UniProtKB-UniRule"/>
</dbReference>
<dbReference type="Pfam" id="PF00589">
    <property type="entry name" value="Phage_integrase"/>
    <property type="match status" value="1"/>
</dbReference>
<evidence type="ECO:0000259" key="11">
    <source>
        <dbReference type="PROSITE" id="PS51900"/>
    </source>
</evidence>
<evidence type="ECO:0000256" key="5">
    <source>
        <dbReference type="ARBA" id="ARBA00022908"/>
    </source>
</evidence>
<proteinExistence type="inferred from homology"/>
<dbReference type="Gene3D" id="1.10.443.10">
    <property type="entry name" value="Intergrase catalytic core"/>
    <property type="match status" value="1"/>
</dbReference>
<dbReference type="GO" id="GO:0016787">
    <property type="term" value="F:hydrolase activity"/>
    <property type="evidence" value="ECO:0007669"/>
    <property type="project" value="UniProtKB-KW"/>
</dbReference>
<reference evidence="12" key="1">
    <citation type="journal article" date="2021" name="Proc. Natl. Acad. Sci. U.S.A.">
        <title>A Catalog of Tens of Thousands of Viruses from Human Metagenomes Reveals Hidden Associations with Chronic Diseases.</title>
        <authorList>
            <person name="Tisza M.J."/>
            <person name="Buck C.B."/>
        </authorList>
    </citation>
    <scope>NUCLEOTIDE SEQUENCE</scope>
    <source>
        <strain evidence="12">CtDiR9</strain>
    </source>
</reference>
<dbReference type="EMBL" id="BK015479">
    <property type="protein sequence ID" value="DAE08896.1"/>
    <property type="molecule type" value="Genomic_DNA"/>
</dbReference>
<dbReference type="SUPFAM" id="SSF56349">
    <property type="entry name" value="DNA breaking-rejoining enzymes"/>
    <property type="match status" value="1"/>
</dbReference>
<keyword evidence="6 9" id="KW-0238">DNA-binding</keyword>
<dbReference type="InterPro" id="IPR004107">
    <property type="entry name" value="Integrase_SAM-like_N"/>
</dbReference>
<evidence type="ECO:0000313" key="12">
    <source>
        <dbReference type="EMBL" id="DAE08896.1"/>
    </source>
</evidence>
<evidence type="ECO:0000256" key="7">
    <source>
        <dbReference type="ARBA" id="ARBA00023172"/>
    </source>
</evidence>
<evidence type="ECO:0000259" key="10">
    <source>
        <dbReference type="PROSITE" id="PS51898"/>
    </source>
</evidence>
<dbReference type="CDD" id="cd01189">
    <property type="entry name" value="INT_ICEBs1_C_like"/>
    <property type="match status" value="1"/>
</dbReference>
<dbReference type="InterPro" id="IPR002104">
    <property type="entry name" value="Integrase_catalytic"/>
</dbReference>
<evidence type="ECO:0000256" key="9">
    <source>
        <dbReference type="PROSITE-ProRule" id="PRU01248"/>
    </source>
</evidence>
<evidence type="ECO:0000256" key="3">
    <source>
        <dbReference type="ARBA" id="ARBA00022679"/>
    </source>
</evidence>
<accession>A0A8S5PQ48</accession>
<dbReference type="PROSITE" id="PS51900">
    <property type="entry name" value="CB"/>
    <property type="match status" value="1"/>
</dbReference>
<keyword evidence="8" id="KW-1160">Virus entry into host cell</keyword>
<dbReference type="PROSITE" id="PS51898">
    <property type="entry name" value="TYR_RECOMBINASE"/>
    <property type="match status" value="1"/>
</dbReference>
<dbReference type="GO" id="GO:0075713">
    <property type="term" value="P:establishment of integrated proviral latency"/>
    <property type="evidence" value="ECO:0007669"/>
    <property type="project" value="UniProtKB-KW"/>
</dbReference>
<dbReference type="InterPro" id="IPR044068">
    <property type="entry name" value="CB"/>
</dbReference>
<dbReference type="InterPro" id="IPR010998">
    <property type="entry name" value="Integrase_recombinase_N"/>
</dbReference>
<dbReference type="GO" id="GO:0008907">
    <property type="term" value="F:integrase activity"/>
    <property type="evidence" value="ECO:0007669"/>
    <property type="project" value="InterPro"/>
</dbReference>
<sequence length="407" mass="46653">MAGKRKDNKGRNLRTGEYYDSKNKRYMFRKMVDGERISITATDLAELRAQENELLCRIDKGNKLNTRDAKMPLNSYFDFWMKTFARSGRKATTCTNYKSYYNTYIKNTIGKKAIGKVTKVDCQKIINDMIASGKKHSTMSNLKSCLNLLFECAVDDDVIVKNPAKNLQIPQTESKKRKAIEQDQINIFMEYVKNKKEYAYAYPAFVVLFNLGLRIGEMAALTWKDIDFKQNTIIINKTLNRYRKADYGFTMGIASPKSKTSNRTIYMNSVVKTTLLKLKMSSATMKGEKLPYVDDSGHKRGEVSDFVFYNSIGHVWNEPSFRELIKRIVKKINRDAEKNGTMQIENFCPHMARHTYTSLAYSVGADVKIVSQILGHASTSVTLDTYTHLTEDKQKEQENVAKTVKIS</sequence>
<dbReference type="PANTHER" id="PTHR30349">
    <property type="entry name" value="PHAGE INTEGRASE-RELATED"/>
    <property type="match status" value="1"/>
</dbReference>
<dbReference type="Pfam" id="PF14659">
    <property type="entry name" value="Phage_int_SAM_3"/>
    <property type="match status" value="1"/>
</dbReference>
<evidence type="ECO:0000256" key="2">
    <source>
        <dbReference type="ARBA" id="ARBA00016082"/>
    </source>
</evidence>
<dbReference type="GO" id="GO:0006310">
    <property type="term" value="P:DNA recombination"/>
    <property type="evidence" value="ECO:0007669"/>
    <property type="project" value="UniProtKB-KW"/>
</dbReference>
<keyword evidence="4" id="KW-0378">Hydrolase</keyword>
<evidence type="ECO:0000256" key="1">
    <source>
        <dbReference type="ARBA" id="ARBA00008857"/>
    </source>
</evidence>
<organism evidence="12">
    <name type="scientific">Siphoviridae sp. ctDiR9</name>
    <dbReference type="NCBI Taxonomy" id="2825388"/>
    <lineage>
        <taxon>Viruses</taxon>
        <taxon>Duplodnaviria</taxon>
        <taxon>Heunggongvirae</taxon>
        <taxon>Uroviricota</taxon>
        <taxon>Caudoviricetes</taxon>
    </lineage>
</organism>
<dbReference type="Gene3D" id="1.10.150.130">
    <property type="match status" value="1"/>
</dbReference>
<dbReference type="InterPro" id="IPR013762">
    <property type="entry name" value="Integrase-like_cat_sf"/>
</dbReference>
<feature type="domain" description="Core-binding (CB)" evidence="11">
    <location>
        <begin position="68"/>
        <end position="154"/>
    </location>
</feature>
<feature type="domain" description="Tyr recombinase" evidence="10">
    <location>
        <begin position="175"/>
        <end position="399"/>
    </location>
</feature>
<dbReference type="GO" id="GO:0016740">
    <property type="term" value="F:transferase activity"/>
    <property type="evidence" value="ECO:0007669"/>
    <property type="project" value="UniProtKB-KW"/>
</dbReference>
<keyword evidence="3" id="KW-0808">Transferase</keyword>
<dbReference type="GO" id="GO:0044826">
    <property type="term" value="P:viral genome integration into host DNA"/>
    <property type="evidence" value="ECO:0007669"/>
    <property type="project" value="UniProtKB-KW"/>
</dbReference>